<accession>A0A3P3W4M1</accession>
<evidence type="ECO:0000313" key="3">
    <source>
        <dbReference type="Proteomes" id="UP000271937"/>
    </source>
</evidence>
<comment type="caution">
    <text evidence="2">The sequence shown here is derived from an EMBL/GenBank/DDBJ whole genome shotgun (WGS) entry which is preliminary data.</text>
</comment>
<evidence type="ECO:0000313" key="2">
    <source>
        <dbReference type="EMBL" id="RRJ87753.1"/>
    </source>
</evidence>
<reference evidence="2 3" key="1">
    <citation type="submission" date="2018-11" db="EMBL/GenBank/DDBJ databases">
        <title>Flavobacterium sp. nov., YIM 102600 draft genome.</title>
        <authorList>
            <person name="Li G."/>
            <person name="Jiang Y."/>
        </authorList>
    </citation>
    <scope>NUCLEOTIDE SEQUENCE [LARGE SCALE GENOMIC DNA]</scope>
    <source>
        <strain evidence="2 3">YIM 102600</strain>
    </source>
</reference>
<dbReference type="CDD" id="cd20292">
    <property type="entry name" value="cupin_QdtA-like"/>
    <property type="match status" value="1"/>
</dbReference>
<gene>
    <name evidence="2" type="ORF">EG849_15150</name>
</gene>
<dbReference type="Pfam" id="PF05523">
    <property type="entry name" value="FdtA"/>
    <property type="match status" value="1"/>
</dbReference>
<organism evidence="2 3">
    <name type="scientific">Flavobacterium macacae</name>
    <dbReference type="NCBI Taxonomy" id="2488993"/>
    <lineage>
        <taxon>Bacteria</taxon>
        <taxon>Pseudomonadati</taxon>
        <taxon>Bacteroidota</taxon>
        <taxon>Flavobacteriia</taxon>
        <taxon>Flavobacteriales</taxon>
        <taxon>Flavobacteriaceae</taxon>
        <taxon>Flavobacterium</taxon>
    </lineage>
</organism>
<dbReference type="InterPro" id="IPR011051">
    <property type="entry name" value="RmlC_Cupin_sf"/>
</dbReference>
<proteinExistence type="predicted"/>
<dbReference type="AlphaFoldDB" id="A0A3P3W4M1"/>
<dbReference type="Proteomes" id="UP000271937">
    <property type="component" value="Unassembled WGS sequence"/>
</dbReference>
<feature type="domain" description="Sugar 3,4-ketoisomerase QdtA cupin" evidence="1">
    <location>
        <begin position="7"/>
        <end position="131"/>
    </location>
</feature>
<dbReference type="InterPro" id="IPR008894">
    <property type="entry name" value="QdtA_cupin_dom"/>
</dbReference>
<dbReference type="OrthoDB" id="9795513at2"/>
<dbReference type="Gene3D" id="2.60.120.10">
    <property type="entry name" value="Jelly Rolls"/>
    <property type="match status" value="1"/>
</dbReference>
<dbReference type="EMBL" id="RQVR01000032">
    <property type="protein sequence ID" value="RRJ87753.1"/>
    <property type="molecule type" value="Genomic_DNA"/>
</dbReference>
<keyword evidence="3" id="KW-1185">Reference proteome</keyword>
<sequence length="135" mass="15325">MDTPHPHLIPLPQIPDERGNLSFFEYPSQIPFEIQRTYWIYDIPGGATKGHAFKKQQEFIVALSGSFELVLHDGAAEKTLTLNRPNFGALVPKMCWRTLKNISTNTVVLVVSDSLYDENDYVRTFDAFLTLHSNA</sequence>
<name>A0A3P3W4M1_9FLAO</name>
<evidence type="ECO:0000259" key="1">
    <source>
        <dbReference type="Pfam" id="PF05523"/>
    </source>
</evidence>
<protein>
    <submittedName>
        <fullName evidence="2">WxcM-like domain-containing protein</fullName>
    </submittedName>
</protein>
<dbReference type="RefSeq" id="WP_125014235.1">
    <property type="nucleotide sequence ID" value="NZ_RQVR01000032.1"/>
</dbReference>
<dbReference type="InterPro" id="IPR014710">
    <property type="entry name" value="RmlC-like_jellyroll"/>
</dbReference>
<dbReference type="SUPFAM" id="SSF51182">
    <property type="entry name" value="RmlC-like cupins"/>
    <property type="match status" value="1"/>
</dbReference>